<comment type="catalytic activity">
    <reaction evidence="11 12 13">
        <text>tRNA(Lys) + L-lysine + ATP = L-lysyl-tRNA(Lys) + AMP + diphosphate</text>
        <dbReference type="Rhea" id="RHEA:20792"/>
        <dbReference type="Rhea" id="RHEA-COMP:9696"/>
        <dbReference type="Rhea" id="RHEA-COMP:9697"/>
        <dbReference type="ChEBI" id="CHEBI:30616"/>
        <dbReference type="ChEBI" id="CHEBI:32551"/>
        <dbReference type="ChEBI" id="CHEBI:33019"/>
        <dbReference type="ChEBI" id="CHEBI:78442"/>
        <dbReference type="ChEBI" id="CHEBI:78529"/>
        <dbReference type="ChEBI" id="CHEBI:456215"/>
        <dbReference type="EC" id="6.1.1.6"/>
    </reaction>
</comment>
<keyword evidence="5 12" id="KW-0479">Metal-binding</keyword>
<dbReference type="HAMAP" id="MF_00252">
    <property type="entry name" value="Lys_tRNA_synth_class2"/>
    <property type="match status" value="1"/>
</dbReference>
<dbReference type="InterPro" id="IPR045864">
    <property type="entry name" value="aa-tRNA-synth_II/BPL/LPL"/>
</dbReference>
<dbReference type="SUPFAM" id="SSF55681">
    <property type="entry name" value="Class II aaRS and biotin synthetases"/>
    <property type="match status" value="1"/>
</dbReference>
<proteinExistence type="inferred from homology"/>
<evidence type="ECO:0000256" key="6">
    <source>
        <dbReference type="ARBA" id="ARBA00022741"/>
    </source>
</evidence>
<dbReference type="OrthoDB" id="9801152at2"/>
<keyword evidence="6 12" id="KW-0547">Nucleotide-binding</keyword>
<feature type="domain" description="Aminoacyl-transfer RNA synthetases class-II family profile" evidence="14">
    <location>
        <begin position="187"/>
        <end position="501"/>
    </location>
</feature>
<dbReference type="GO" id="GO:0005524">
    <property type="term" value="F:ATP binding"/>
    <property type="evidence" value="ECO:0007669"/>
    <property type="project" value="UniProtKB-UniRule"/>
</dbReference>
<keyword evidence="9 12" id="KW-0648">Protein biosynthesis</keyword>
<evidence type="ECO:0000259" key="14">
    <source>
        <dbReference type="PROSITE" id="PS50862"/>
    </source>
</evidence>
<dbReference type="GO" id="GO:0000049">
    <property type="term" value="F:tRNA binding"/>
    <property type="evidence" value="ECO:0007669"/>
    <property type="project" value="TreeGrafter"/>
</dbReference>
<dbReference type="InterPro" id="IPR002313">
    <property type="entry name" value="Lys-tRNA-ligase_II"/>
</dbReference>
<dbReference type="InterPro" id="IPR006195">
    <property type="entry name" value="aa-tRNA-synth_II"/>
</dbReference>
<evidence type="ECO:0000256" key="12">
    <source>
        <dbReference type="HAMAP-Rule" id="MF_00252"/>
    </source>
</evidence>
<dbReference type="PANTHER" id="PTHR42918">
    <property type="entry name" value="LYSYL-TRNA SYNTHETASE"/>
    <property type="match status" value="1"/>
</dbReference>
<dbReference type="EMBL" id="SHKN01000001">
    <property type="protein sequence ID" value="RZT97222.1"/>
    <property type="molecule type" value="Genomic_DNA"/>
</dbReference>
<evidence type="ECO:0000313" key="16">
    <source>
        <dbReference type="Proteomes" id="UP000293562"/>
    </source>
</evidence>
<dbReference type="GO" id="GO:0006430">
    <property type="term" value="P:lysyl-tRNA aminoacylation"/>
    <property type="evidence" value="ECO:0007669"/>
    <property type="project" value="UniProtKB-UniRule"/>
</dbReference>
<evidence type="ECO:0000256" key="4">
    <source>
        <dbReference type="ARBA" id="ARBA00022598"/>
    </source>
</evidence>
<evidence type="ECO:0000256" key="5">
    <source>
        <dbReference type="ARBA" id="ARBA00022723"/>
    </source>
</evidence>
<keyword evidence="7 12" id="KW-0067">ATP-binding</keyword>
<keyword evidence="10 12" id="KW-0030">Aminoacyl-tRNA synthetase</keyword>
<dbReference type="CDD" id="cd00775">
    <property type="entry name" value="LysRS_core"/>
    <property type="match status" value="1"/>
</dbReference>
<name>A0A4Q7VLT8_9BACT</name>
<dbReference type="FunFam" id="2.40.50.140:FF:000024">
    <property type="entry name" value="Lysine--tRNA ligase"/>
    <property type="match status" value="1"/>
</dbReference>
<comment type="cofactor">
    <cofactor evidence="12 13">
        <name>Mg(2+)</name>
        <dbReference type="ChEBI" id="CHEBI:18420"/>
    </cofactor>
    <text evidence="12 13">Binds 3 Mg(2+) ions per subunit.</text>
</comment>
<dbReference type="CDD" id="cd04322">
    <property type="entry name" value="LysRS_N"/>
    <property type="match status" value="1"/>
</dbReference>
<dbReference type="GO" id="GO:0005829">
    <property type="term" value="C:cytosol"/>
    <property type="evidence" value="ECO:0007669"/>
    <property type="project" value="TreeGrafter"/>
</dbReference>
<dbReference type="AlphaFoldDB" id="A0A4Q7VLT8"/>
<reference evidence="15 16" key="1">
    <citation type="submission" date="2019-02" db="EMBL/GenBank/DDBJ databases">
        <title>Genomic Encyclopedia of Type Strains, Phase IV (KMG-IV): sequencing the most valuable type-strain genomes for metagenomic binning, comparative biology and taxonomic classification.</title>
        <authorList>
            <person name="Goeker M."/>
        </authorList>
    </citation>
    <scope>NUCLEOTIDE SEQUENCE [LARGE SCALE GENOMIC DNA]</scope>
    <source>
        <strain evidence="15 16">DSM 28825</strain>
    </source>
</reference>
<dbReference type="Proteomes" id="UP000293562">
    <property type="component" value="Unassembled WGS sequence"/>
</dbReference>
<dbReference type="InterPro" id="IPR012340">
    <property type="entry name" value="NA-bd_OB-fold"/>
</dbReference>
<keyword evidence="8 12" id="KW-0460">Magnesium</keyword>
<evidence type="ECO:0000256" key="11">
    <source>
        <dbReference type="ARBA" id="ARBA00048573"/>
    </source>
</evidence>
<dbReference type="NCBIfam" id="TIGR00499">
    <property type="entry name" value="lysS_bact"/>
    <property type="match status" value="1"/>
</dbReference>
<evidence type="ECO:0000256" key="1">
    <source>
        <dbReference type="ARBA" id="ARBA00004496"/>
    </source>
</evidence>
<dbReference type="Pfam" id="PF00152">
    <property type="entry name" value="tRNA-synt_2"/>
    <property type="match status" value="1"/>
</dbReference>
<organism evidence="15 16">
    <name type="scientific">Ancylomarina subtilis</name>
    <dbReference type="NCBI Taxonomy" id="1639035"/>
    <lineage>
        <taxon>Bacteria</taxon>
        <taxon>Pseudomonadati</taxon>
        <taxon>Bacteroidota</taxon>
        <taxon>Bacteroidia</taxon>
        <taxon>Marinilabiliales</taxon>
        <taxon>Marinifilaceae</taxon>
        <taxon>Ancylomarina</taxon>
    </lineage>
</organism>
<dbReference type="RefSeq" id="WP_130307264.1">
    <property type="nucleotide sequence ID" value="NZ_SHKN01000001.1"/>
</dbReference>
<evidence type="ECO:0000256" key="10">
    <source>
        <dbReference type="ARBA" id="ARBA00023146"/>
    </source>
</evidence>
<dbReference type="GO" id="GO:0000287">
    <property type="term" value="F:magnesium ion binding"/>
    <property type="evidence" value="ECO:0007669"/>
    <property type="project" value="UniProtKB-UniRule"/>
</dbReference>
<protein>
    <recommendedName>
        <fullName evidence="12">Lysine--tRNA ligase</fullName>
        <ecNumber evidence="12">6.1.1.6</ecNumber>
    </recommendedName>
    <alternativeName>
        <fullName evidence="12">Lysyl-tRNA synthetase</fullName>
        <shortName evidence="12">LysRS</shortName>
    </alternativeName>
</protein>
<dbReference type="FunFam" id="3.30.930.10:FF:000238">
    <property type="entry name" value="Lysine--tRNA ligase"/>
    <property type="match status" value="1"/>
</dbReference>
<evidence type="ECO:0000256" key="7">
    <source>
        <dbReference type="ARBA" id="ARBA00022840"/>
    </source>
</evidence>
<accession>A0A4Q7VLT8</accession>
<comment type="caution">
    <text evidence="15">The sequence shown here is derived from an EMBL/GenBank/DDBJ whole genome shotgun (WGS) entry which is preliminary data.</text>
</comment>
<dbReference type="InterPro" id="IPR004364">
    <property type="entry name" value="Aa-tRNA-synt_II"/>
</dbReference>
<evidence type="ECO:0000256" key="9">
    <source>
        <dbReference type="ARBA" id="ARBA00022917"/>
    </source>
</evidence>
<dbReference type="Gene3D" id="3.30.930.10">
    <property type="entry name" value="Bira Bifunctional Protein, Domain 2"/>
    <property type="match status" value="1"/>
</dbReference>
<sequence length="573" mass="65752">MNTLELSEQEVIRRNSLKELQALGIDPFPAAEYKVNVYSDEILANFDPEKNNYQEVVLAGRIMSRRIMGKASFIELQDANGRIQVYISRDDICPDEDKTLYNTVFKKLLDIGDFVGIKGYVFKTKVGETSVHTSELTVLSKSIRPLPIVKEKDGKVYDAFTDPELRYRQRYVDLVVNPKVKDTFIKRTKIINSMRELFNSKGYLEVETPILQAIPGGASARPFETHHNALDIPLYMRIANELYLKRLIVGGFDGVYEFAKDFRNEGMDRTHNPEFTVMEIYVAYKDYNWMMDFTEEMIEKVALDLHGKTKVTLGDKEIDFKRPFKRISMTDSIKEFTGFDITGKTEEELRAFCTEIGIEVDETFGKGKLIDEIFGEKCEGNYIQPTFITDYPVEMSPLCKKHRENPELTERFELMVNGKEVCNAYSELNDPIDQLERFQEQLQLGAKGDDEAMFIDMDFVRALEYGMPPTSGMGIGIDRLTMLMTNSQSIQDVLFFPQMRPEKKAAVDSDEKFIDLGISREWVEIIRKAGYQTVAAIKDIKPTKFHQEICGINKKNKIGLTNPSQEEVASWLA</sequence>
<keyword evidence="3 12" id="KW-0963">Cytoplasm</keyword>
<dbReference type="GO" id="GO:0004824">
    <property type="term" value="F:lysine-tRNA ligase activity"/>
    <property type="evidence" value="ECO:0007669"/>
    <property type="project" value="UniProtKB-UniRule"/>
</dbReference>
<dbReference type="Pfam" id="PF01336">
    <property type="entry name" value="tRNA_anti-codon"/>
    <property type="match status" value="1"/>
</dbReference>
<dbReference type="SUPFAM" id="SSF50249">
    <property type="entry name" value="Nucleic acid-binding proteins"/>
    <property type="match status" value="1"/>
</dbReference>
<keyword evidence="4 12" id="KW-0436">Ligase</keyword>
<gene>
    <name evidence="12" type="primary">lysS</name>
    <name evidence="15" type="ORF">EV201_1881</name>
</gene>
<evidence type="ECO:0000313" key="15">
    <source>
        <dbReference type="EMBL" id="RZT97222.1"/>
    </source>
</evidence>
<dbReference type="InterPro" id="IPR004365">
    <property type="entry name" value="NA-bd_OB_tRNA"/>
</dbReference>
<dbReference type="PRINTS" id="PR00982">
    <property type="entry name" value="TRNASYNTHLYS"/>
</dbReference>
<feature type="binding site" evidence="12">
    <location>
        <position position="420"/>
    </location>
    <ligand>
        <name>Mg(2+)</name>
        <dbReference type="ChEBI" id="CHEBI:18420"/>
        <label>2</label>
    </ligand>
</feature>
<evidence type="ECO:0000256" key="3">
    <source>
        <dbReference type="ARBA" id="ARBA00022490"/>
    </source>
</evidence>
<dbReference type="NCBIfam" id="NF001756">
    <property type="entry name" value="PRK00484.1"/>
    <property type="match status" value="1"/>
</dbReference>
<keyword evidence="16" id="KW-1185">Reference proteome</keyword>
<comment type="subcellular location">
    <subcellularLocation>
        <location evidence="1 12">Cytoplasm</location>
    </subcellularLocation>
</comment>
<dbReference type="InterPro" id="IPR018149">
    <property type="entry name" value="Lys-tRNA-synth_II_C"/>
</dbReference>
<evidence type="ECO:0000256" key="13">
    <source>
        <dbReference type="RuleBase" id="RU000336"/>
    </source>
</evidence>
<dbReference type="InterPro" id="IPR044136">
    <property type="entry name" value="Lys-tRNA-ligase_II_N"/>
</dbReference>
<evidence type="ECO:0000256" key="8">
    <source>
        <dbReference type="ARBA" id="ARBA00022842"/>
    </source>
</evidence>
<dbReference type="Gene3D" id="2.40.50.140">
    <property type="entry name" value="Nucleic acid-binding proteins"/>
    <property type="match status" value="1"/>
</dbReference>
<feature type="binding site" evidence="12">
    <location>
        <position position="413"/>
    </location>
    <ligand>
        <name>Mg(2+)</name>
        <dbReference type="ChEBI" id="CHEBI:18420"/>
        <label>1</label>
    </ligand>
</feature>
<comment type="subunit">
    <text evidence="12">Homodimer.</text>
</comment>
<dbReference type="EC" id="6.1.1.6" evidence="12"/>
<dbReference type="PROSITE" id="PS50862">
    <property type="entry name" value="AA_TRNA_LIGASE_II"/>
    <property type="match status" value="1"/>
</dbReference>
<dbReference type="PANTHER" id="PTHR42918:SF15">
    <property type="entry name" value="LYSINE--TRNA LIGASE, CHLOROPLASTIC_MITOCHONDRIAL"/>
    <property type="match status" value="1"/>
</dbReference>
<feature type="binding site" evidence="12">
    <location>
        <position position="420"/>
    </location>
    <ligand>
        <name>Mg(2+)</name>
        <dbReference type="ChEBI" id="CHEBI:18420"/>
        <label>1</label>
    </ligand>
</feature>
<evidence type="ECO:0000256" key="2">
    <source>
        <dbReference type="ARBA" id="ARBA00008226"/>
    </source>
</evidence>
<comment type="similarity">
    <text evidence="2 12">Belongs to the class-II aminoacyl-tRNA synthetase family.</text>
</comment>